<dbReference type="InterPro" id="IPR019060">
    <property type="entry name" value="DUF2382"/>
</dbReference>
<dbReference type="GO" id="GO:0030077">
    <property type="term" value="C:plasma membrane light-harvesting complex"/>
    <property type="evidence" value="ECO:0007669"/>
    <property type="project" value="InterPro"/>
</dbReference>
<organism evidence="3 4">
    <name type="scientific">Brunnivagina elsteri CCALA 953</name>
    <dbReference type="NCBI Taxonomy" id="987040"/>
    <lineage>
        <taxon>Bacteria</taxon>
        <taxon>Bacillati</taxon>
        <taxon>Cyanobacteriota</taxon>
        <taxon>Cyanophyceae</taxon>
        <taxon>Nostocales</taxon>
        <taxon>Calotrichaceae</taxon>
        <taxon>Brunnivagina</taxon>
    </lineage>
</organism>
<evidence type="ECO:0000259" key="2">
    <source>
        <dbReference type="Pfam" id="PF09557"/>
    </source>
</evidence>
<dbReference type="OrthoDB" id="510842at2"/>
<dbReference type="InterPro" id="IPR027275">
    <property type="entry name" value="PRC-brl_dom"/>
</dbReference>
<keyword evidence="4" id="KW-1185">Reference proteome</keyword>
<gene>
    <name evidence="3" type="ORF">CK510_13195</name>
</gene>
<dbReference type="NCBIfam" id="TIGR02271">
    <property type="entry name" value="YsnF/AvaK domain"/>
    <property type="match status" value="1"/>
</dbReference>
<dbReference type="PANTHER" id="PTHR38463">
    <property type="entry name" value="STRESS RESPONSE PROTEIN YSNF"/>
    <property type="match status" value="1"/>
</dbReference>
<dbReference type="Gene3D" id="3.90.50.10">
    <property type="entry name" value="Photosynthetic Reaction Center, subunit H, domain 2"/>
    <property type="match status" value="1"/>
</dbReference>
<dbReference type="Pfam" id="PF09557">
    <property type="entry name" value="DUF2382"/>
    <property type="match status" value="1"/>
</dbReference>
<dbReference type="PANTHER" id="PTHR38463:SF1">
    <property type="entry name" value="STRESS RESPONSE PROTEIN YSNF"/>
    <property type="match status" value="1"/>
</dbReference>
<proteinExistence type="predicted"/>
<evidence type="ECO:0000259" key="1">
    <source>
        <dbReference type="Pfam" id="PF05239"/>
    </source>
</evidence>
<sequence length="275" mass="32170">MPLYKLADFDNNYQETFGGNDIKSLDLYTEGEIKIGSVADVLVDHEGKFRYLAIDVSIDSIDKTILLPIGLSRIDYNRDRVYVDGLNKQQVEHLPEYREDIIADYDYEEKVRQAYRSTSNDVNYDRNTYNYQQDANLYDLDARENQTFKLYEERLIANKNRIKKGEVSVGKHIELETQTISVPVEKERVVIERIKPSPSNNIVDSKELKFQEGEVARIELYEETPNISKETFVREEIHIKKVIDEETVERQETIRREELDVDTQGNLNMDETNLS</sequence>
<dbReference type="EMBL" id="NTFS01000128">
    <property type="protein sequence ID" value="PAX53827.1"/>
    <property type="molecule type" value="Genomic_DNA"/>
</dbReference>
<dbReference type="InterPro" id="IPR014747">
    <property type="entry name" value="Bac_photo_RC_H_C"/>
</dbReference>
<protein>
    <submittedName>
        <fullName evidence="3">Photosystem reaction center subunit H</fullName>
    </submittedName>
</protein>
<dbReference type="GO" id="GO:0019684">
    <property type="term" value="P:photosynthesis, light reaction"/>
    <property type="evidence" value="ECO:0007669"/>
    <property type="project" value="InterPro"/>
</dbReference>
<dbReference type="Proteomes" id="UP000218238">
    <property type="component" value="Unassembled WGS sequence"/>
</dbReference>
<feature type="domain" description="DUF2382" evidence="2">
    <location>
        <begin position="149"/>
        <end position="261"/>
    </location>
</feature>
<name>A0A2A2TJI8_9CYAN</name>
<dbReference type="Pfam" id="PF05239">
    <property type="entry name" value="PRC"/>
    <property type="match status" value="1"/>
</dbReference>
<reference evidence="3 4" key="1">
    <citation type="submission" date="2017-08" db="EMBL/GenBank/DDBJ databases">
        <title>Draft genome sequence of filamentous cyanobacterium Calothrix elsteri CCALA 953.</title>
        <authorList>
            <person name="Gagunashvili A.N."/>
            <person name="Elster J."/>
            <person name="Andresson O.S."/>
        </authorList>
    </citation>
    <scope>NUCLEOTIDE SEQUENCE [LARGE SCALE GENOMIC DNA]</scope>
    <source>
        <strain evidence="3 4">CCALA 953</strain>
    </source>
</reference>
<feature type="domain" description="PRC-barrel" evidence="1">
    <location>
        <begin position="15"/>
        <end position="89"/>
    </location>
</feature>
<comment type="caution">
    <text evidence="3">The sequence shown here is derived from an EMBL/GenBank/DDBJ whole genome shotgun (WGS) entry which is preliminary data.</text>
</comment>
<evidence type="ECO:0000313" key="3">
    <source>
        <dbReference type="EMBL" id="PAX53827.1"/>
    </source>
</evidence>
<accession>A0A2A2TJI8</accession>
<dbReference type="SUPFAM" id="SSF50346">
    <property type="entry name" value="PRC-barrel domain"/>
    <property type="match status" value="1"/>
</dbReference>
<dbReference type="InterPro" id="IPR052967">
    <property type="entry name" value="Stress_Response_Assoc"/>
</dbReference>
<evidence type="ECO:0000313" key="4">
    <source>
        <dbReference type="Proteomes" id="UP000218238"/>
    </source>
</evidence>
<dbReference type="InterPro" id="IPR011033">
    <property type="entry name" value="PRC_barrel-like_sf"/>
</dbReference>
<dbReference type="RefSeq" id="WP_095722145.1">
    <property type="nucleotide sequence ID" value="NZ_NTFS01000128.1"/>
</dbReference>
<dbReference type="AlphaFoldDB" id="A0A2A2TJI8"/>